<keyword evidence="6 8" id="KW-1133">Transmembrane helix</keyword>
<feature type="transmembrane region" description="Helical" evidence="8">
    <location>
        <begin position="168"/>
        <end position="187"/>
    </location>
</feature>
<comment type="similarity">
    <text evidence="2 8">Belongs to the lactate permease family.</text>
</comment>
<feature type="transmembrane region" description="Helical" evidence="8">
    <location>
        <begin position="344"/>
        <end position="366"/>
    </location>
</feature>
<evidence type="ECO:0000256" key="8">
    <source>
        <dbReference type="RuleBase" id="RU365092"/>
    </source>
</evidence>
<dbReference type="NCBIfam" id="TIGR00795">
    <property type="entry name" value="lctP"/>
    <property type="match status" value="1"/>
</dbReference>
<gene>
    <name evidence="9" type="ORF">ABW99_01175</name>
</gene>
<keyword evidence="3 8" id="KW-0813">Transport</keyword>
<evidence type="ECO:0000256" key="1">
    <source>
        <dbReference type="ARBA" id="ARBA00004651"/>
    </source>
</evidence>
<evidence type="ECO:0000256" key="6">
    <source>
        <dbReference type="ARBA" id="ARBA00022989"/>
    </source>
</evidence>
<dbReference type="PANTHER" id="PTHR30003:SF0">
    <property type="entry name" value="GLYCOLATE PERMEASE GLCA-RELATED"/>
    <property type="match status" value="1"/>
</dbReference>
<dbReference type="PANTHER" id="PTHR30003">
    <property type="entry name" value="L-LACTATE PERMEASE"/>
    <property type="match status" value="1"/>
</dbReference>
<dbReference type="Proteomes" id="UP000036700">
    <property type="component" value="Chromosome"/>
</dbReference>
<dbReference type="OrthoDB" id="9761056at2"/>
<feature type="transmembrane region" description="Helical" evidence="8">
    <location>
        <begin position="63"/>
        <end position="90"/>
    </location>
</feature>
<feature type="transmembrane region" description="Helical" evidence="8">
    <location>
        <begin position="199"/>
        <end position="217"/>
    </location>
</feature>
<dbReference type="AlphaFoldDB" id="A0A0G3EJ46"/>
<keyword evidence="4" id="KW-1003">Cell membrane</keyword>
<dbReference type="GO" id="GO:0005886">
    <property type="term" value="C:plasma membrane"/>
    <property type="evidence" value="ECO:0007669"/>
    <property type="project" value="UniProtKB-SubCell"/>
</dbReference>
<keyword evidence="10" id="KW-1185">Reference proteome</keyword>
<evidence type="ECO:0000256" key="3">
    <source>
        <dbReference type="ARBA" id="ARBA00022448"/>
    </source>
</evidence>
<sequence>MFHQIVTPVANALLPSFLVAVIPIAIVLVMLGVLRRPAWQASMVGLIAGLIIAVAVWKMPVGLAFNAVAFGVVFALLPVMWIVYGALVLYNVSVKSGRFDAFRQWMLDHMPNDRRLVLLVVAFSFGCLLEGIAGFGTPVAITSALLIALGFPALEALTYTLIFNTAPVAFGALGVPITVLGAVTSMPPGPLGAMVGRQLPLFAFLLPFYVIGLYGGFRSIRKLWPALTVAGGSFALAQFVSSNFISYQLTDVLASMTSLIITIAFLKVWSPEPDPQYHIDRPARAAGTPKIGYGGWLPWVVITVVVIFWVYAKISGIGEAKLPWPGLNQQVFITLYNKPYGAVWGFQPLGTGTAILLAAVITSFLVKLSVKDFLASLWDAWVQIRIAVLTVCMIVGLAFLLNYSGISYTLGMGVASVGALFPLVSAFLGWVAVFLSGSDTSGNALFGNLQVVAAKQLGFDPVLMAATNSSGGVMGKMISPQNIATGVSTTGLRGHEGVVFARTFKHSVFLTLLLGVVVYLQQHVLSWMIPHLH</sequence>
<evidence type="ECO:0000313" key="10">
    <source>
        <dbReference type="Proteomes" id="UP000036700"/>
    </source>
</evidence>
<feature type="transmembrane region" description="Helical" evidence="8">
    <location>
        <begin position="12"/>
        <end position="31"/>
    </location>
</feature>
<evidence type="ECO:0000256" key="5">
    <source>
        <dbReference type="ARBA" id="ARBA00022692"/>
    </source>
</evidence>
<keyword evidence="8" id="KW-0997">Cell inner membrane</keyword>
<name>A0A0G3EJ46_9BURK</name>
<evidence type="ECO:0000256" key="2">
    <source>
        <dbReference type="ARBA" id="ARBA00010100"/>
    </source>
</evidence>
<dbReference type="PATRIC" id="fig|445709.3.peg.260"/>
<dbReference type="GO" id="GO:0015295">
    <property type="term" value="F:solute:proton symporter activity"/>
    <property type="evidence" value="ECO:0007669"/>
    <property type="project" value="TreeGrafter"/>
</dbReference>
<proteinExistence type="inferred from homology"/>
<organism evidence="9 10">
    <name type="scientific">Pandoraea thiooxydans</name>
    <dbReference type="NCBI Taxonomy" id="445709"/>
    <lineage>
        <taxon>Bacteria</taxon>
        <taxon>Pseudomonadati</taxon>
        <taxon>Pseudomonadota</taxon>
        <taxon>Betaproteobacteria</taxon>
        <taxon>Burkholderiales</taxon>
        <taxon>Burkholderiaceae</taxon>
        <taxon>Pandoraea</taxon>
    </lineage>
</organism>
<reference evidence="10" key="1">
    <citation type="submission" date="2015-06" db="EMBL/GenBank/DDBJ databases">
        <authorList>
            <person name="Lim Y.L."/>
            <person name="Ee R."/>
            <person name="Yong D."/>
            <person name="How K.Y."/>
            <person name="Yin W.F."/>
            <person name="Chan K.G."/>
        </authorList>
    </citation>
    <scope>NUCLEOTIDE SEQUENCE [LARGE SCALE GENOMIC DNA]</scope>
    <source>
        <strain evidence="10">DSM 25325</strain>
    </source>
</reference>
<evidence type="ECO:0000256" key="4">
    <source>
        <dbReference type="ARBA" id="ARBA00022475"/>
    </source>
</evidence>
<evidence type="ECO:0000313" key="9">
    <source>
        <dbReference type="EMBL" id="AKJ67048.1"/>
    </source>
</evidence>
<comment type="subcellular location">
    <subcellularLocation>
        <location evidence="8">Cell inner membrane</location>
        <topology evidence="8">Multi-pass membrane protein</topology>
    </subcellularLocation>
    <subcellularLocation>
        <location evidence="1">Cell membrane</location>
        <topology evidence="1">Multi-pass membrane protein</topology>
    </subcellularLocation>
</comment>
<dbReference type="Pfam" id="PF02652">
    <property type="entry name" value="Lactate_perm"/>
    <property type="match status" value="1"/>
</dbReference>
<accession>A0A0G3EJ46</accession>
<protein>
    <recommendedName>
        <fullName evidence="8">L-lactate permease</fullName>
    </recommendedName>
</protein>
<feature type="transmembrane region" description="Helical" evidence="8">
    <location>
        <begin position="38"/>
        <end position="57"/>
    </location>
</feature>
<dbReference type="STRING" id="445709.ABW99_01175"/>
<comment type="function">
    <text evidence="8">Uptake of L-lactate across the membrane. Can also transport D-lactate and glycolate.</text>
</comment>
<feature type="transmembrane region" description="Helical" evidence="8">
    <location>
        <begin position="224"/>
        <end position="246"/>
    </location>
</feature>
<feature type="transmembrane region" description="Helical" evidence="8">
    <location>
        <begin position="141"/>
        <end position="161"/>
    </location>
</feature>
<feature type="transmembrane region" description="Helical" evidence="8">
    <location>
        <begin position="291"/>
        <end position="312"/>
    </location>
</feature>
<evidence type="ECO:0000256" key="7">
    <source>
        <dbReference type="ARBA" id="ARBA00023136"/>
    </source>
</evidence>
<dbReference type="RefSeq" id="WP_047212578.1">
    <property type="nucleotide sequence ID" value="NZ_CP011568.3"/>
</dbReference>
<feature type="transmembrane region" description="Helical" evidence="8">
    <location>
        <begin position="412"/>
        <end position="435"/>
    </location>
</feature>
<keyword evidence="5 8" id="KW-0812">Transmembrane</keyword>
<feature type="transmembrane region" description="Helical" evidence="8">
    <location>
        <begin position="386"/>
        <end position="406"/>
    </location>
</feature>
<keyword evidence="7 8" id="KW-0472">Membrane</keyword>
<dbReference type="InterPro" id="IPR003804">
    <property type="entry name" value="Lactate_perm"/>
</dbReference>
<dbReference type="EMBL" id="CP011568">
    <property type="protein sequence ID" value="AKJ67048.1"/>
    <property type="molecule type" value="Genomic_DNA"/>
</dbReference>
<feature type="transmembrane region" description="Helical" evidence="8">
    <location>
        <begin position="508"/>
        <end position="529"/>
    </location>
</feature>
<dbReference type="KEGG" id="ptx:ABW99_01175"/>
<dbReference type="GO" id="GO:0015129">
    <property type="term" value="F:lactate transmembrane transporter activity"/>
    <property type="evidence" value="ECO:0007669"/>
    <property type="project" value="UniProtKB-UniRule"/>
</dbReference>